<organism evidence="1">
    <name type="scientific">uncultured Caudovirales phage</name>
    <dbReference type="NCBI Taxonomy" id="2100421"/>
    <lineage>
        <taxon>Viruses</taxon>
        <taxon>Duplodnaviria</taxon>
        <taxon>Heunggongvirae</taxon>
        <taxon>Uroviricota</taxon>
        <taxon>Caudoviricetes</taxon>
        <taxon>Peduoviridae</taxon>
        <taxon>Maltschvirus</taxon>
        <taxon>Maltschvirus maltsch</taxon>
    </lineage>
</organism>
<dbReference type="EMBL" id="LR797252">
    <property type="protein sequence ID" value="CAB4196774.1"/>
    <property type="molecule type" value="Genomic_DNA"/>
</dbReference>
<protein>
    <submittedName>
        <fullName evidence="1">Uncharacterized protein</fullName>
    </submittedName>
</protein>
<accession>A0A6J5RXM6</accession>
<reference evidence="1" key="1">
    <citation type="submission" date="2020-05" db="EMBL/GenBank/DDBJ databases">
        <authorList>
            <person name="Chiriac C."/>
            <person name="Salcher M."/>
            <person name="Ghai R."/>
            <person name="Kavagutti S V."/>
        </authorList>
    </citation>
    <scope>NUCLEOTIDE SEQUENCE</scope>
</reference>
<sequence length="87" mass="9943">MKKILYAIYSPRHGKYYQSDSSKCCGYGREGELFEAQLTTKLSLCFLSNMATCRTKKKRLNNINLCVNSNGDFEIVKVTVTYEVSEL</sequence>
<gene>
    <name evidence="1" type="ORF">UFOVP1290_294</name>
</gene>
<proteinExistence type="predicted"/>
<name>A0A6J5RXM6_9CAUD</name>
<evidence type="ECO:0000313" key="1">
    <source>
        <dbReference type="EMBL" id="CAB4196774.1"/>
    </source>
</evidence>